<dbReference type="Proteomes" id="UP000295781">
    <property type="component" value="Chromosome"/>
</dbReference>
<dbReference type="PANTHER" id="PTHR34107:SF4">
    <property type="entry name" value="SLL1222 PROTEIN"/>
    <property type="match status" value="1"/>
</dbReference>
<dbReference type="InterPro" id="IPR008538">
    <property type="entry name" value="Uma2"/>
</dbReference>
<dbReference type="InterPro" id="IPR011335">
    <property type="entry name" value="Restrct_endonuc-II-like"/>
</dbReference>
<dbReference type="CDD" id="cd06260">
    <property type="entry name" value="DUF820-like"/>
    <property type="match status" value="1"/>
</dbReference>
<gene>
    <name evidence="2" type="ORF">SOCEGT47_046930</name>
</gene>
<feature type="domain" description="Putative restriction endonuclease" evidence="1">
    <location>
        <begin position="2"/>
        <end position="174"/>
    </location>
</feature>
<dbReference type="Gene3D" id="3.90.1570.10">
    <property type="entry name" value="tt1808, chain A"/>
    <property type="match status" value="1"/>
</dbReference>
<dbReference type="SUPFAM" id="SSF52980">
    <property type="entry name" value="Restriction endonuclease-like"/>
    <property type="match status" value="1"/>
</dbReference>
<reference evidence="2 3" key="1">
    <citation type="submission" date="2015-09" db="EMBL/GenBank/DDBJ databases">
        <title>Sorangium comparison.</title>
        <authorList>
            <person name="Zaburannyi N."/>
            <person name="Bunk B."/>
            <person name="Overmann J."/>
            <person name="Mueller R."/>
        </authorList>
    </citation>
    <scope>NUCLEOTIDE SEQUENCE [LARGE SCALE GENOMIC DNA]</scope>
    <source>
        <strain evidence="2 3">So ceGT47</strain>
    </source>
</reference>
<evidence type="ECO:0000259" key="1">
    <source>
        <dbReference type="Pfam" id="PF05685"/>
    </source>
</evidence>
<dbReference type="InterPro" id="IPR012296">
    <property type="entry name" value="Nuclease_put_TT1808"/>
</dbReference>
<proteinExistence type="predicted"/>
<protein>
    <recommendedName>
        <fullName evidence="1">Putative restriction endonuclease domain-containing protein</fullName>
    </recommendedName>
</protein>
<name>A0A4P2Q528_SORCE</name>
<evidence type="ECO:0000313" key="3">
    <source>
        <dbReference type="Proteomes" id="UP000295781"/>
    </source>
</evidence>
<sequence length="187" mass="21059">MEDLLAIPEEERFHEIIDGELVRKAMPSPRHGAAQAELAAEIAGAYGLRSRGRGPGGWIFATEVEVLLEAPQVYRPDVAGWRRERLPRWPDESPIALRPDWVCEILSPSNKQNDLFKKLRTYQRCRVPHTWILDPEAEALVVHRWTPEGCLIVLTADGHERIRAEPFEAVELSVRGLLAGDEGEQGA</sequence>
<evidence type="ECO:0000313" key="2">
    <source>
        <dbReference type="EMBL" id="AUX24156.1"/>
    </source>
</evidence>
<accession>A0A4P2Q528</accession>
<dbReference type="AlphaFoldDB" id="A0A4P2Q528"/>
<dbReference type="Pfam" id="PF05685">
    <property type="entry name" value="Uma2"/>
    <property type="match status" value="1"/>
</dbReference>
<dbReference type="EMBL" id="CP012670">
    <property type="protein sequence ID" value="AUX24156.1"/>
    <property type="molecule type" value="Genomic_DNA"/>
</dbReference>
<organism evidence="2 3">
    <name type="scientific">Sorangium cellulosum</name>
    <name type="common">Polyangium cellulosum</name>
    <dbReference type="NCBI Taxonomy" id="56"/>
    <lineage>
        <taxon>Bacteria</taxon>
        <taxon>Pseudomonadati</taxon>
        <taxon>Myxococcota</taxon>
        <taxon>Polyangia</taxon>
        <taxon>Polyangiales</taxon>
        <taxon>Polyangiaceae</taxon>
        <taxon>Sorangium</taxon>
    </lineage>
</organism>
<dbReference type="PANTHER" id="PTHR34107">
    <property type="entry name" value="SLL0198 PROTEIN-RELATED"/>
    <property type="match status" value="1"/>
</dbReference>